<dbReference type="Pfam" id="PF13407">
    <property type="entry name" value="Peripla_BP_4"/>
    <property type="match status" value="1"/>
</dbReference>
<sequence length="353" mass="40013">MSRLGEESMKNKGYILLVILLIFVSACENKQATSIRIKSNSHEQAIYKEPLSNQDKEKIISFVTKSLDNPVFIEAKEEAERVSSQLGVKMEWLAPMVVDSQEQEKIVESLIERKVDGIVISVLDTKKMTPLINKAVSQGIKVATFDSDAPASNRAFYVGTNNYELGQESGKSLVKIVKEKNLHQRHLRVLIMTGVKESVNMQERIEGFKDATEELDLEFVDMVESYDDINRASELLENYVKKNPHFDLFFSAGAWPLFSPPEGMISYKRWKENGGIAVIVDTFYPIVFAADKGLADALVGQDFKGMGRLSVENMYKLINGDEVKETMIYTGLEYGNVDNYEDLLKRKKPWEIK</sequence>
<organism evidence="4 5">
    <name type="scientific">Niallia circulans</name>
    <name type="common">Bacillus circulans</name>
    <dbReference type="NCBI Taxonomy" id="1397"/>
    <lineage>
        <taxon>Bacteria</taxon>
        <taxon>Bacillati</taxon>
        <taxon>Bacillota</taxon>
        <taxon>Bacilli</taxon>
        <taxon>Bacillales</taxon>
        <taxon>Bacillaceae</taxon>
        <taxon>Niallia</taxon>
    </lineage>
</organism>
<evidence type="ECO:0000256" key="1">
    <source>
        <dbReference type="ARBA" id="ARBA00004196"/>
    </source>
</evidence>
<protein>
    <recommendedName>
        <fullName evidence="3">Periplasmic binding protein domain-containing protein</fullName>
    </recommendedName>
</protein>
<dbReference type="InterPro" id="IPR050555">
    <property type="entry name" value="Bact_Solute-Bind_Prot2"/>
</dbReference>
<dbReference type="GO" id="GO:0030288">
    <property type="term" value="C:outer membrane-bounded periplasmic space"/>
    <property type="evidence" value="ECO:0007669"/>
    <property type="project" value="TreeGrafter"/>
</dbReference>
<dbReference type="InterPro" id="IPR028082">
    <property type="entry name" value="Peripla_BP_I"/>
</dbReference>
<comment type="similarity">
    <text evidence="2">Belongs to the bacterial solute-binding protein 2 family.</text>
</comment>
<accession>A0A0J1IL35</accession>
<dbReference type="EMBL" id="LDPH01000007">
    <property type="protein sequence ID" value="KLV26691.1"/>
    <property type="molecule type" value="Genomic_DNA"/>
</dbReference>
<keyword evidence="5" id="KW-1185">Reference proteome</keyword>
<feature type="domain" description="Periplasmic binding protein" evidence="3">
    <location>
        <begin position="60"/>
        <end position="321"/>
    </location>
</feature>
<evidence type="ECO:0000256" key="2">
    <source>
        <dbReference type="ARBA" id="ARBA00007639"/>
    </source>
</evidence>
<dbReference type="PANTHER" id="PTHR30036">
    <property type="entry name" value="D-XYLOSE-BINDING PERIPLASMIC PROTEIN"/>
    <property type="match status" value="1"/>
</dbReference>
<dbReference type="Gene3D" id="3.40.50.2300">
    <property type="match status" value="2"/>
</dbReference>
<dbReference type="AlphaFoldDB" id="A0A0J1IL35"/>
<comment type="caution">
    <text evidence="4">The sequence shown here is derived from an EMBL/GenBank/DDBJ whole genome shotgun (WGS) entry which is preliminary data.</text>
</comment>
<proteinExistence type="inferred from homology"/>
<gene>
    <name evidence="4" type="ORF">ABW02_09050</name>
</gene>
<dbReference type="InterPro" id="IPR025997">
    <property type="entry name" value="SBP_2_dom"/>
</dbReference>
<dbReference type="GO" id="GO:0030246">
    <property type="term" value="F:carbohydrate binding"/>
    <property type="evidence" value="ECO:0007669"/>
    <property type="project" value="TreeGrafter"/>
</dbReference>
<comment type="subcellular location">
    <subcellularLocation>
        <location evidence="1">Cell envelope</location>
    </subcellularLocation>
</comment>
<evidence type="ECO:0000313" key="4">
    <source>
        <dbReference type="EMBL" id="KLV26691.1"/>
    </source>
</evidence>
<dbReference type="SUPFAM" id="SSF53822">
    <property type="entry name" value="Periplasmic binding protein-like I"/>
    <property type="match status" value="1"/>
</dbReference>
<dbReference type="Proteomes" id="UP000036045">
    <property type="component" value="Unassembled WGS sequence"/>
</dbReference>
<reference evidence="4 5" key="1">
    <citation type="submission" date="2015-05" db="EMBL/GenBank/DDBJ databases">
        <title>Whole genome sequence and identification of bacterial endophytes from Costus igneus.</title>
        <authorList>
            <person name="Lee Y.P."/>
            <person name="Gan H.M."/>
            <person name="Eng W."/>
            <person name="Wheatley M.S."/>
            <person name="Caraballo A."/>
            <person name="Polter S."/>
            <person name="Savka M.A."/>
            <person name="Hudson A.O."/>
        </authorList>
    </citation>
    <scope>NUCLEOTIDE SEQUENCE [LARGE SCALE GENOMIC DNA]</scope>
    <source>
        <strain evidence="4 5">RIT379</strain>
    </source>
</reference>
<name>A0A0J1IL35_NIACI</name>
<evidence type="ECO:0000313" key="5">
    <source>
        <dbReference type="Proteomes" id="UP000036045"/>
    </source>
</evidence>
<evidence type="ECO:0000259" key="3">
    <source>
        <dbReference type="Pfam" id="PF13407"/>
    </source>
</evidence>
<dbReference type="PROSITE" id="PS51257">
    <property type="entry name" value="PROKAR_LIPOPROTEIN"/>
    <property type="match status" value="1"/>
</dbReference>
<dbReference type="PATRIC" id="fig|1397.4.peg.5065"/>
<dbReference type="PANTHER" id="PTHR30036:SF7">
    <property type="entry name" value="ABC TRANSPORTER PERIPLASMIC-BINDING PROTEIN YPHF"/>
    <property type="match status" value="1"/>
</dbReference>